<gene>
    <name evidence="13" type="ORF">SAMN02910297_00891</name>
    <name evidence="12" type="ORF">YLM1_0340</name>
</gene>
<dbReference type="Gene3D" id="3.30.70.2170">
    <property type="match status" value="1"/>
</dbReference>
<evidence type="ECO:0000256" key="10">
    <source>
        <dbReference type="RuleBase" id="RU361189"/>
    </source>
</evidence>
<feature type="transmembrane region" description="Helical" evidence="10">
    <location>
        <begin position="476"/>
        <end position="497"/>
    </location>
</feature>
<protein>
    <recommendedName>
        <fullName evidence="9 10">A-type ATP synthase subunit I</fullName>
    </recommendedName>
</protein>
<evidence type="ECO:0000256" key="2">
    <source>
        <dbReference type="ARBA" id="ARBA00009904"/>
    </source>
</evidence>
<comment type="function">
    <text evidence="8">Component of the A-type ATP synthase that produces ATP from ADP in the presence of a proton gradient across the membrane.</text>
</comment>
<dbReference type="PATRIC" id="fig|294671.3.peg.342"/>
<keyword evidence="5 10" id="KW-1133">Transmembrane helix</keyword>
<dbReference type="Proteomes" id="UP000183442">
    <property type="component" value="Unassembled WGS sequence"/>
</dbReference>
<keyword evidence="6 10" id="KW-0406">Ion transport</keyword>
<evidence type="ECO:0000256" key="6">
    <source>
        <dbReference type="ARBA" id="ARBA00023065"/>
    </source>
</evidence>
<feature type="transmembrane region" description="Helical" evidence="10">
    <location>
        <begin position="509"/>
        <end position="531"/>
    </location>
</feature>
<evidence type="ECO:0000256" key="5">
    <source>
        <dbReference type="ARBA" id="ARBA00022989"/>
    </source>
</evidence>
<dbReference type="Gene3D" id="1.20.1460.20">
    <property type="match status" value="1"/>
</dbReference>
<keyword evidence="7 10" id="KW-0472">Membrane</keyword>
<dbReference type="GeneID" id="28488636"/>
<organism evidence="12 14">
    <name type="scientific">Methanobrevibacter olleyae</name>
    <dbReference type="NCBI Taxonomy" id="294671"/>
    <lineage>
        <taxon>Archaea</taxon>
        <taxon>Methanobacteriati</taxon>
        <taxon>Methanobacteriota</taxon>
        <taxon>Methanomada group</taxon>
        <taxon>Methanobacteria</taxon>
        <taxon>Methanobacteriales</taxon>
        <taxon>Methanobacteriaceae</taxon>
        <taxon>Methanobrevibacter</taxon>
    </lineage>
</organism>
<dbReference type="GO" id="GO:0046961">
    <property type="term" value="F:proton-transporting ATPase activity, rotational mechanism"/>
    <property type="evidence" value="ECO:0007669"/>
    <property type="project" value="InterPro"/>
</dbReference>
<evidence type="ECO:0000256" key="4">
    <source>
        <dbReference type="ARBA" id="ARBA00022692"/>
    </source>
</evidence>
<evidence type="ECO:0000313" key="13">
    <source>
        <dbReference type="EMBL" id="SFL44161.1"/>
    </source>
</evidence>
<dbReference type="AlphaFoldDB" id="A0A126QXN4"/>
<dbReference type="GO" id="GO:0007035">
    <property type="term" value="P:vacuolar acidification"/>
    <property type="evidence" value="ECO:0007669"/>
    <property type="project" value="TreeGrafter"/>
</dbReference>
<evidence type="ECO:0000256" key="3">
    <source>
        <dbReference type="ARBA" id="ARBA00022448"/>
    </source>
</evidence>
<dbReference type="Gene3D" id="3.30.70.2750">
    <property type="match status" value="1"/>
</dbReference>
<sequence length="668" mass="73948">MFRTARMRKLNVITLDKYASLTVAALHDEGVVQINDISERIQQDPKLAELLKPSKVTPRTGKISSLLMKTSALSDLLGDSLSEGRSMKELIMSFISPDLPVPKEVEDVGTESLIAYAESTLDQVEGETKGIEDKLAALDSEESMLESNKELAKKLKYLDMDLGLLTDSKYTSTIVGRITAESAQKFKDEYSKITDKLFYELVPDEEKEYNIMVVVVANKYKDNVYTLLRKNEFEKFETESLEGRPDSLISSSESRLQAIESERSQAKAELKVVAEKWDDEVLALKEQLENEKEKNEVFATFAETDKTFVFEAWVPEKNVEKAQNIIETTTDGHAIMEVEEVPDNSEDVPVLQENCTYAKPYELLVEMYSPLKYNEIDPTLFVALTFPLFFGFCLTDAGYGLFVVIIGIILYRGMGKINKTMHDGGLIILASGIWSIILGLFTNGLLGDLYTRILGMGPALPTVIDSINAFKNPATILVIAIVIGLIYTNIGFIVGAIDNLRYGNKKDAIGSQIVWFVFELGIILLALGYLFPALGMIGMALGAVLIIAALAMLIWGNGAYGLMDVFGFMGDVLSYARLLALCLATGGIAMTVNILTNMVNEMIPVVGIALAVFVFIGGHIANFLFQVLGAGVNALRLNYVEFFSQFYMGGKNSFEAFKAKRQFTKIKK</sequence>
<evidence type="ECO:0000256" key="1">
    <source>
        <dbReference type="ARBA" id="ARBA00004141"/>
    </source>
</evidence>
<keyword evidence="4 10" id="KW-0812">Transmembrane</keyword>
<proteinExistence type="inferred from homology"/>
<evidence type="ECO:0000256" key="8">
    <source>
        <dbReference type="ARBA" id="ARBA00059506"/>
    </source>
</evidence>
<feature type="transmembrane region" description="Helical" evidence="10">
    <location>
        <begin position="380"/>
        <end position="411"/>
    </location>
</feature>
<dbReference type="KEGG" id="mol:YLM1_0340"/>
<dbReference type="STRING" id="294671.YLM1_0340"/>
<dbReference type="RefSeq" id="WP_067145703.1">
    <property type="nucleotide sequence ID" value="NZ_CP014265.1"/>
</dbReference>
<evidence type="ECO:0000256" key="7">
    <source>
        <dbReference type="ARBA" id="ARBA00023136"/>
    </source>
</evidence>
<dbReference type="GO" id="GO:0016471">
    <property type="term" value="C:vacuolar proton-transporting V-type ATPase complex"/>
    <property type="evidence" value="ECO:0007669"/>
    <property type="project" value="TreeGrafter"/>
</dbReference>
<keyword evidence="14" id="KW-1185">Reference proteome</keyword>
<dbReference type="InterPro" id="IPR002490">
    <property type="entry name" value="V-ATPase_116kDa_su"/>
</dbReference>
<reference evidence="12 14" key="1">
    <citation type="journal article" date="2016" name="Genome Announc.">
        <title>Draft Genome Sequence of the Rumen Methanogen Methanobrevibacter olleyae YLM1.</title>
        <authorList>
            <person name="Kelly W.J."/>
            <person name="Li D."/>
            <person name="Lambie S.C."/>
            <person name="Cox F."/>
            <person name="Attwood G.T."/>
            <person name="Altermann E."/>
            <person name="Leahy S.C."/>
        </authorList>
    </citation>
    <scope>NUCLEOTIDE SEQUENCE [LARGE SCALE GENOMIC DNA]</scope>
    <source>
        <strain evidence="12 14">YLM1</strain>
    </source>
</reference>
<evidence type="ECO:0000313" key="15">
    <source>
        <dbReference type="Proteomes" id="UP000183442"/>
    </source>
</evidence>
<dbReference type="GO" id="GO:0051117">
    <property type="term" value="F:ATPase binding"/>
    <property type="evidence" value="ECO:0007669"/>
    <property type="project" value="TreeGrafter"/>
</dbReference>
<dbReference type="PANTHER" id="PTHR11629:SF63">
    <property type="entry name" value="V-TYPE PROTON ATPASE SUBUNIT A"/>
    <property type="match status" value="1"/>
</dbReference>
<reference evidence="13" key="3">
    <citation type="submission" date="2016-10" db="EMBL/GenBank/DDBJ databases">
        <authorList>
            <person name="de Groot N.N."/>
        </authorList>
    </citation>
    <scope>NUCLEOTIDE SEQUENCE [LARGE SCALE GENOMIC DNA]</scope>
    <source>
        <strain evidence="13">DSM 16632</strain>
    </source>
</reference>
<evidence type="ECO:0000256" key="9">
    <source>
        <dbReference type="ARBA" id="ARBA00068671"/>
    </source>
</evidence>
<name>A0A126QXN4_METOL</name>
<comment type="subcellular location">
    <subcellularLocation>
        <location evidence="1">Membrane</location>
        <topology evidence="1">Multi-pass membrane protein</topology>
    </subcellularLocation>
</comment>
<feature type="transmembrane region" description="Helical" evidence="10">
    <location>
        <begin position="575"/>
        <end position="596"/>
    </location>
</feature>
<reference evidence="15" key="4">
    <citation type="submission" date="2016-10" db="EMBL/GenBank/DDBJ databases">
        <authorList>
            <person name="Varghese N."/>
        </authorList>
    </citation>
    <scope>NUCLEOTIDE SEQUENCE [LARGE SCALE GENOMIC DNA]</scope>
    <source>
        <strain evidence="15">DSM 16632</strain>
    </source>
</reference>
<dbReference type="OrthoDB" id="85892at2157"/>
<dbReference type="Pfam" id="PF01496">
    <property type="entry name" value="V_ATPase_I"/>
    <property type="match status" value="1"/>
</dbReference>
<comment type="similarity">
    <text evidence="2 10">Belongs to the V-ATPase 116 kDa subunit family.</text>
</comment>
<dbReference type="EMBL" id="CP014265">
    <property type="protein sequence ID" value="AMK14900.1"/>
    <property type="molecule type" value="Genomic_DNA"/>
</dbReference>
<evidence type="ECO:0000313" key="12">
    <source>
        <dbReference type="EMBL" id="AMK14900.1"/>
    </source>
</evidence>
<feature type="transmembrane region" description="Helical" evidence="10">
    <location>
        <begin position="602"/>
        <end position="625"/>
    </location>
</feature>
<dbReference type="NCBIfam" id="NF004428">
    <property type="entry name" value="PRK05771.2-1"/>
    <property type="match status" value="1"/>
</dbReference>
<feature type="coiled-coil region" evidence="11">
    <location>
        <begin position="249"/>
        <end position="294"/>
    </location>
</feature>
<feature type="transmembrane region" description="Helical" evidence="10">
    <location>
        <begin position="423"/>
        <end position="446"/>
    </location>
</feature>
<reference evidence="14" key="2">
    <citation type="submission" date="2016-02" db="EMBL/GenBank/DDBJ databases">
        <title>The draft genome sequence of the rumen methanogen Methanobrevibacter olleyae YLM1.</title>
        <authorList>
            <consortium name="New Zealand Agricultural Greenhouse Gas Research Centre/Pastoral Greenhouse Gas Research Consortium"/>
            <person name="Kelly W.J."/>
            <person name="Li D."/>
            <person name="Lambie S.C."/>
            <person name="Attwood G.T."/>
            <person name="Altermann E."/>
            <person name="Leahy S.C."/>
        </authorList>
    </citation>
    <scope>NUCLEOTIDE SEQUENCE [LARGE SCALE GENOMIC DNA]</scope>
    <source>
        <strain evidence="14">YLM1</strain>
    </source>
</reference>
<feature type="transmembrane region" description="Helical" evidence="10">
    <location>
        <begin position="537"/>
        <end position="563"/>
    </location>
</feature>
<keyword evidence="3 10" id="KW-0813">Transport</keyword>
<keyword evidence="11" id="KW-0175">Coiled coil</keyword>
<dbReference type="PANTHER" id="PTHR11629">
    <property type="entry name" value="VACUOLAR PROTON ATPASES"/>
    <property type="match status" value="1"/>
</dbReference>
<dbReference type="EMBL" id="FOTL01000011">
    <property type="protein sequence ID" value="SFL44161.1"/>
    <property type="molecule type" value="Genomic_DNA"/>
</dbReference>
<evidence type="ECO:0000313" key="14">
    <source>
        <dbReference type="Proteomes" id="UP000066376"/>
    </source>
</evidence>
<dbReference type="Proteomes" id="UP000066376">
    <property type="component" value="Chromosome"/>
</dbReference>
<dbReference type="GO" id="GO:0033179">
    <property type="term" value="C:proton-transporting V-type ATPase, V0 domain"/>
    <property type="evidence" value="ECO:0007669"/>
    <property type="project" value="InterPro"/>
</dbReference>
<accession>A0A126QXN4</accession>
<evidence type="ECO:0000256" key="11">
    <source>
        <dbReference type="SAM" id="Coils"/>
    </source>
</evidence>